<dbReference type="Proteomes" id="UP001620597">
    <property type="component" value="Unassembled WGS sequence"/>
</dbReference>
<dbReference type="InterPro" id="IPR048301">
    <property type="entry name" value="NucS_C"/>
</dbReference>
<organism evidence="2 3">
    <name type="scientific">Oceanobacter antarcticus</name>
    <dbReference type="NCBI Taxonomy" id="3133425"/>
    <lineage>
        <taxon>Bacteria</taxon>
        <taxon>Pseudomonadati</taxon>
        <taxon>Pseudomonadota</taxon>
        <taxon>Gammaproteobacteria</taxon>
        <taxon>Oceanospirillales</taxon>
        <taxon>Oceanospirillaceae</taxon>
        <taxon>Oceanobacter</taxon>
    </lineage>
</organism>
<protein>
    <submittedName>
        <fullName evidence="2">Endonuclease NucS domain-containing protein</fullName>
    </submittedName>
</protein>
<name>A0ABW8NMH1_9GAMM</name>
<keyword evidence="2" id="KW-0378">Hydrolase</keyword>
<dbReference type="Gene3D" id="3.40.1350.10">
    <property type="match status" value="1"/>
</dbReference>
<evidence type="ECO:0000313" key="2">
    <source>
        <dbReference type="EMBL" id="MFK4754190.1"/>
    </source>
</evidence>
<keyword evidence="2" id="KW-0540">Nuclease</keyword>
<reference evidence="2 3" key="1">
    <citation type="submission" date="2024-03" db="EMBL/GenBank/DDBJ databases">
        <title>High-quality draft genome sequence of Oceanobacter sp. wDCs-4.</title>
        <authorList>
            <person name="Dong C."/>
        </authorList>
    </citation>
    <scope>NUCLEOTIDE SEQUENCE [LARGE SCALE GENOMIC DNA]</scope>
    <source>
        <strain evidence="3">wDCs-4</strain>
    </source>
</reference>
<proteinExistence type="predicted"/>
<dbReference type="EMBL" id="JBBKTX010000025">
    <property type="protein sequence ID" value="MFK4754190.1"/>
    <property type="molecule type" value="Genomic_DNA"/>
</dbReference>
<evidence type="ECO:0000259" key="1">
    <source>
        <dbReference type="Pfam" id="PF01939"/>
    </source>
</evidence>
<keyword evidence="3" id="KW-1185">Reference proteome</keyword>
<evidence type="ECO:0000313" key="3">
    <source>
        <dbReference type="Proteomes" id="UP001620597"/>
    </source>
</evidence>
<accession>A0ABW8NMH1</accession>
<feature type="domain" description="Endonuclease NucS C-terminal" evidence="1">
    <location>
        <begin position="8"/>
        <end position="89"/>
    </location>
</feature>
<dbReference type="GO" id="GO:0004519">
    <property type="term" value="F:endonuclease activity"/>
    <property type="evidence" value="ECO:0007669"/>
    <property type="project" value="UniProtKB-KW"/>
</dbReference>
<comment type="caution">
    <text evidence="2">The sequence shown here is derived from an EMBL/GenBank/DDBJ whole genome shotgun (WGS) entry which is preliminary data.</text>
</comment>
<dbReference type="InterPro" id="IPR011856">
    <property type="entry name" value="tRNA_endonuc-like_dom_sf"/>
</dbReference>
<keyword evidence="2" id="KW-0255">Endonuclease</keyword>
<gene>
    <name evidence="2" type="ORF">WG929_17395</name>
</gene>
<dbReference type="RefSeq" id="WP_416207122.1">
    <property type="nucleotide sequence ID" value="NZ_JBBKTX010000025.1"/>
</dbReference>
<sequence length="558" mass="63432">MLMATDISESELQTIVASNIDFLESGLELLSKEKYIPNTLGTRSFIDLYAKDKKNHHVLVELKRSDSASREALHEVYKYVEGVKSHFGCKDGEIRVIVASTEWKELIVPFSRFVADSPISVTGINIKLSDGNSGFSAEEVALVYKSKGRVIAPWHDLNCYYDEASLNRGMSEYKKYSLEKGIEDYFLVILDAPEGFQEKAVSAMRQSLTQIPGNTPEKIEHLISLSSPPKHILYHAMQLLTANEYLSLLEGCVSEEELKDIQDSMSDMEDEEALCFLHESLNSAEPRPHYDYYEIGYPAKFKSKLLDDEGWSVREILRFGAFSRNELLNDTDIISELKGGDGSSGQSFKRQIAVSNKSHISSTKKDIEECLSQNPVWRAHILRHLREIEENYRNAEAEISIYNPCTGVLTPYFCLTQEEGLLYIPQYSIVVTEEGSPKTVYFGELTGTGKPNSLRKILDKYYGGEITMLLMSMSWGGRAPDDADIIEDLGLSYSSFRCDLSGNEKNFFTLKNERWRPIEEHTPFESISKYFAKNEKVLKKIVGRIQSKRSNNPIYRFK</sequence>
<dbReference type="Pfam" id="PF01939">
    <property type="entry name" value="NucS_C"/>
    <property type="match status" value="1"/>
</dbReference>